<accession>A0A0F9FN91</accession>
<feature type="domain" description="Polysaccharide pyruvyl transferase" evidence="1">
    <location>
        <begin position="16"/>
        <end position="310"/>
    </location>
</feature>
<dbReference type="PANTHER" id="PTHR36836">
    <property type="entry name" value="COLANIC ACID BIOSYNTHESIS PROTEIN WCAK"/>
    <property type="match status" value="1"/>
</dbReference>
<sequence length="381" mass="42772">MEKKVLGVAWVGQGDFGDEAMAYALRSALGRSTDVKKLTYYQHGDSCRFMGKGDIPVKRLYGYKGNPRWRNLCDSLLLRRFNTIIYGGGSILHSQAGIVRKLKLLQRMRAGEREVFAAAIGVTVGPLNTPGEEAACADFIDALDLVVTRDNHSYELAKSLCPKANLYSGFDISMALSALCPEDFPEDIERGRSNTVGVFLIVKAKDYHAQDFDENILQPYCSLLRYILGTGATLKPFVLYVGDDYPDILLHKRLVAQVEGLGWDDVHVYDGNIFRTVEAMRSCNRIVSMRYHGIIFAHMLGIPFLSLEYDQKNSYFCRSVGYSEEMYVGFYPPHNLTDVYGRLDTLFERGEDFLATAKPPEETRDIAIEGLKCLCSGVQRT</sequence>
<dbReference type="EMBL" id="LAZR01031862">
    <property type="protein sequence ID" value="KKL52522.1"/>
    <property type="molecule type" value="Genomic_DNA"/>
</dbReference>
<proteinExistence type="predicted"/>
<dbReference type="AlphaFoldDB" id="A0A0F9FN91"/>
<evidence type="ECO:0000259" key="1">
    <source>
        <dbReference type="Pfam" id="PF04230"/>
    </source>
</evidence>
<name>A0A0F9FN91_9ZZZZ</name>
<gene>
    <name evidence="2" type="ORF">LCGC14_2284620</name>
</gene>
<dbReference type="Pfam" id="PF04230">
    <property type="entry name" value="PS_pyruv_trans"/>
    <property type="match status" value="1"/>
</dbReference>
<evidence type="ECO:0000313" key="2">
    <source>
        <dbReference type="EMBL" id="KKL52522.1"/>
    </source>
</evidence>
<dbReference type="InterPro" id="IPR007345">
    <property type="entry name" value="Polysacch_pyruvyl_Trfase"/>
</dbReference>
<organism evidence="2">
    <name type="scientific">marine sediment metagenome</name>
    <dbReference type="NCBI Taxonomy" id="412755"/>
    <lineage>
        <taxon>unclassified sequences</taxon>
        <taxon>metagenomes</taxon>
        <taxon>ecological metagenomes</taxon>
    </lineage>
</organism>
<protein>
    <recommendedName>
        <fullName evidence="1">Polysaccharide pyruvyl transferase domain-containing protein</fullName>
    </recommendedName>
</protein>
<reference evidence="2" key="1">
    <citation type="journal article" date="2015" name="Nature">
        <title>Complex archaea that bridge the gap between prokaryotes and eukaryotes.</title>
        <authorList>
            <person name="Spang A."/>
            <person name="Saw J.H."/>
            <person name="Jorgensen S.L."/>
            <person name="Zaremba-Niedzwiedzka K."/>
            <person name="Martijn J."/>
            <person name="Lind A.E."/>
            <person name="van Eijk R."/>
            <person name="Schleper C."/>
            <person name="Guy L."/>
            <person name="Ettema T.J."/>
        </authorList>
    </citation>
    <scope>NUCLEOTIDE SEQUENCE</scope>
</reference>
<dbReference type="PANTHER" id="PTHR36836:SF1">
    <property type="entry name" value="COLANIC ACID BIOSYNTHESIS PROTEIN WCAK"/>
    <property type="match status" value="1"/>
</dbReference>
<comment type="caution">
    <text evidence="2">The sequence shown here is derived from an EMBL/GenBank/DDBJ whole genome shotgun (WGS) entry which is preliminary data.</text>
</comment>